<feature type="transmembrane region" description="Helical" evidence="1">
    <location>
        <begin position="7"/>
        <end position="23"/>
    </location>
</feature>
<evidence type="ECO:0000313" key="4">
    <source>
        <dbReference type="Proteomes" id="UP000199426"/>
    </source>
</evidence>
<accession>A0A2X2X0C0</accession>
<keyword evidence="1" id="KW-1133">Transmembrane helix</keyword>
<sequence>MNIFGGAVLLIMFIVLAVFPFLVSGSIKILIVVAILYYPVWAVAMYRFFRYMRRNMAIAIKKIIVDDKGVHFYKKDGSVDDVLYSQLGPSYLSDNYEVYISTQHKTWMLAVGIDRSEIKVVFDGTHLGSMYYIKNARALRARFIEGIARFRPDLRIDPLVFEEFSIHPEKFTFDGKRYMKHVVDNAVGVGVLLLISGLIIVIIRIMK</sequence>
<dbReference type="EMBL" id="FNEG01000009">
    <property type="protein sequence ID" value="SDJ79957.1"/>
    <property type="molecule type" value="Genomic_DNA"/>
</dbReference>
<gene>
    <name evidence="3" type="ORF">NCTC13492_02310</name>
    <name evidence="2" type="ORF">SAMN05421542_4413</name>
</gene>
<organism evidence="3 5">
    <name type="scientific">Chryseobacterium jejuense</name>
    <dbReference type="NCBI Taxonomy" id="445960"/>
    <lineage>
        <taxon>Bacteria</taxon>
        <taxon>Pseudomonadati</taxon>
        <taxon>Bacteroidota</taxon>
        <taxon>Flavobacteriia</taxon>
        <taxon>Flavobacteriales</taxon>
        <taxon>Weeksellaceae</taxon>
        <taxon>Chryseobacterium group</taxon>
        <taxon>Chryseobacterium</taxon>
    </lineage>
</organism>
<dbReference type="Proteomes" id="UP000199426">
    <property type="component" value="Unassembled WGS sequence"/>
</dbReference>
<proteinExistence type="predicted"/>
<keyword evidence="1" id="KW-0472">Membrane</keyword>
<evidence type="ECO:0000313" key="5">
    <source>
        <dbReference type="Proteomes" id="UP000251670"/>
    </source>
</evidence>
<protein>
    <submittedName>
        <fullName evidence="3">Uncharacterized protein</fullName>
    </submittedName>
</protein>
<evidence type="ECO:0000256" key="1">
    <source>
        <dbReference type="SAM" id="Phobius"/>
    </source>
</evidence>
<dbReference type="Proteomes" id="UP000251670">
    <property type="component" value="Unassembled WGS sequence"/>
</dbReference>
<evidence type="ECO:0000313" key="2">
    <source>
        <dbReference type="EMBL" id="SDJ79957.1"/>
    </source>
</evidence>
<keyword evidence="1" id="KW-0812">Transmembrane</keyword>
<feature type="transmembrane region" description="Helical" evidence="1">
    <location>
        <begin position="186"/>
        <end position="206"/>
    </location>
</feature>
<feature type="transmembrane region" description="Helical" evidence="1">
    <location>
        <begin position="29"/>
        <end position="49"/>
    </location>
</feature>
<keyword evidence="4" id="KW-1185">Reference proteome</keyword>
<dbReference type="AlphaFoldDB" id="A0A2X2X0C0"/>
<name>A0A2X2X0C0_CHRJE</name>
<reference evidence="3 5" key="2">
    <citation type="submission" date="2018-06" db="EMBL/GenBank/DDBJ databases">
        <authorList>
            <consortium name="Pathogen Informatics"/>
            <person name="Doyle S."/>
        </authorList>
    </citation>
    <scope>NUCLEOTIDE SEQUENCE [LARGE SCALE GENOMIC DNA]</scope>
    <source>
        <strain evidence="3 5">NCTC13492</strain>
    </source>
</reference>
<reference evidence="2 4" key="1">
    <citation type="submission" date="2016-10" db="EMBL/GenBank/DDBJ databases">
        <authorList>
            <person name="Varghese N."/>
            <person name="Submissions S."/>
        </authorList>
    </citation>
    <scope>NUCLEOTIDE SEQUENCE [LARGE SCALE GENOMIC DNA]</scope>
    <source>
        <strain evidence="2 4">DSM 19299</strain>
    </source>
</reference>
<evidence type="ECO:0000313" key="3">
    <source>
        <dbReference type="EMBL" id="SQB43553.1"/>
    </source>
</evidence>
<dbReference type="EMBL" id="UAWB01000004">
    <property type="protein sequence ID" value="SQB43553.1"/>
    <property type="molecule type" value="Genomic_DNA"/>
</dbReference>